<feature type="transmembrane region" description="Helical" evidence="2">
    <location>
        <begin position="296"/>
        <end position="315"/>
    </location>
</feature>
<evidence type="ECO:0000313" key="4">
    <source>
        <dbReference type="EMBL" id="KAB1139851.1"/>
    </source>
</evidence>
<feature type="transmembrane region" description="Helical" evidence="2">
    <location>
        <begin position="227"/>
        <end position="245"/>
    </location>
</feature>
<feature type="transmembrane region" description="Helical" evidence="2">
    <location>
        <begin position="327"/>
        <end position="346"/>
    </location>
</feature>
<reference evidence="4 5" key="1">
    <citation type="submission" date="2019-09" db="EMBL/GenBank/DDBJ databases">
        <title>Screening of Novel Bioactive Compounds from Soil-Associated.</title>
        <authorList>
            <person name="Zhao S."/>
        </authorList>
    </citation>
    <scope>NUCLEOTIDE SEQUENCE [LARGE SCALE GENOMIC DNA]</scope>
    <source>
        <strain evidence="4 5">HIT-DPA4</strain>
    </source>
</reference>
<keyword evidence="4" id="KW-0012">Acyltransferase</keyword>
<feature type="region of interest" description="Disordered" evidence="1">
    <location>
        <begin position="21"/>
        <end position="42"/>
    </location>
</feature>
<keyword evidence="4" id="KW-0808">Transferase</keyword>
<keyword evidence="2" id="KW-1133">Transmembrane helix</keyword>
<feature type="domain" description="Acyltransferase 3" evidence="3">
    <location>
        <begin position="54"/>
        <end position="414"/>
    </location>
</feature>
<dbReference type="InterPro" id="IPR050623">
    <property type="entry name" value="Glucan_succinyl_AcylTrfase"/>
</dbReference>
<dbReference type="Proteomes" id="UP000442707">
    <property type="component" value="Unassembled WGS sequence"/>
</dbReference>
<keyword evidence="5" id="KW-1185">Reference proteome</keyword>
<dbReference type="GO" id="GO:0016747">
    <property type="term" value="F:acyltransferase activity, transferring groups other than amino-acyl groups"/>
    <property type="evidence" value="ECO:0007669"/>
    <property type="project" value="InterPro"/>
</dbReference>
<feature type="transmembrane region" description="Helical" evidence="2">
    <location>
        <begin position="397"/>
        <end position="415"/>
    </location>
</feature>
<keyword evidence="2" id="KW-0472">Membrane</keyword>
<dbReference type="EMBL" id="VZRB01000051">
    <property type="protein sequence ID" value="KAB1139851.1"/>
    <property type="molecule type" value="Genomic_DNA"/>
</dbReference>
<organism evidence="4 5">
    <name type="scientific">Streptomyces luteolifulvus</name>
    <dbReference type="NCBI Taxonomy" id="2615112"/>
    <lineage>
        <taxon>Bacteria</taxon>
        <taxon>Bacillati</taxon>
        <taxon>Actinomycetota</taxon>
        <taxon>Actinomycetes</taxon>
        <taxon>Kitasatosporales</taxon>
        <taxon>Streptomycetaceae</taxon>
        <taxon>Streptomyces</taxon>
    </lineage>
</organism>
<feature type="transmembrane region" description="Helical" evidence="2">
    <location>
        <begin position="257"/>
        <end position="275"/>
    </location>
</feature>
<keyword evidence="2" id="KW-0812">Transmembrane</keyword>
<evidence type="ECO:0000256" key="1">
    <source>
        <dbReference type="SAM" id="MobiDB-lite"/>
    </source>
</evidence>
<feature type="transmembrane region" description="Helical" evidence="2">
    <location>
        <begin position="61"/>
        <end position="79"/>
    </location>
</feature>
<evidence type="ECO:0000259" key="3">
    <source>
        <dbReference type="Pfam" id="PF01757"/>
    </source>
</evidence>
<dbReference type="AlphaFoldDB" id="A0A6H9UNP1"/>
<dbReference type="InterPro" id="IPR002656">
    <property type="entry name" value="Acyl_transf_3_dom"/>
</dbReference>
<feature type="transmembrane region" description="Helical" evidence="2">
    <location>
        <begin position="188"/>
        <end position="206"/>
    </location>
</feature>
<comment type="caution">
    <text evidence="4">The sequence shown here is derived from an EMBL/GenBank/DDBJ whole genome shotgun (WGS) entry which is preliminary data.</text>
</comment>
<dbReference type="Pfam" id="PF01757">
    <property type="entry name" value="Acyl_transf_3"/>
    <property type="match status" value="1"/>
</dbReference>
<evidence type="ECO:0000256" key="2">
    <source>
        <dbReference type="SAM" id="Phobius"/>
    </source>
</evidence>
<feature type="transmembrane region" description="Helical" evidence="2">
    <location>
        <begin position="367"/>
        <end position="385"/>
    </location>
</feature>
<protein>
    <submittedName>
        <fullName evidence="4">Acyltransferase</fullName>
    </submittedName>
</protein>
<sequence>MTVRRGGGDHSALVATGGTRDAGVVTGRSTGPVRGAPPEGPGSSVEAWAAGRRLFLDNLKVILIAAIIAVHAVLSYTDSMDLWPYDSVREVTLSPVTETTLLIVVGPFGFMMIPLMFLVAGLLTRPSLERRGVGAYISGRLLRLGVPFAVYVLLVGPSVSYALEHPLGESTGSYGEEFLGKPPQIQMGPLWFVGVLLIFSLAYAGGVAVRRTRPARHQVPTLRASHLLLLAAAVAPASFLVRLLFPIGGESLLSGLQLWEWPGCIAVFALGVTGFRDGWLGAVPDRLHRQCRTATLLAVAGLMVFMLGLGALGGVEDVAGGWNGPSLGFAAFESVLVVFGSVWLLGVVQRHLDRPLRWIGLVTSRSAYGAFIVQELVLIGLAVALRPVPLPAEVKLLVLASGGLAGSFALAWLLISHVPGVARIL</sequence>
<accession>A0A6H9UNP1</accession>
<gene>
    <name evidence="4" type="ORF">F7R91_38200</name>
</gene>
<name>A0A6H9UNP1_9ACTN</name>
<evidence type="ECO:0000313" key="5">
    <source>
        <dbReference type="Proteomes" id="UP000442707"/>
    </source>
</evidence>
<feature type="transmembrane region" description="Helical" evidence="2">
    <location>
        <begin position="144"/>
        <end position="163"/>
    </location>
</feature>
<dbReference type="PANTHER" id="PTHR36927">
    <property type="entry name" value="BLR4337 PROTEIN"/>
    <property type="match status" value="1"/>
</dbReference>
<proteinExistence type="predicted"/>
<feature type="transmembrane region" description="Helical" evidence="2">
    <location>
        <begin position="99"/>
        <end position="123"/>
    </location>
</feature>